<dbReference type="OrthoDB" id="894286at2"/>
<sequence length="201" mass="22620">MPRQNRVQPTGEIIAIPTRGAFLGNRGVLHDETAHHHGHLTHRRWRHKAWVCCVLAFKNRRRRLMAPNRYTELFFFDEAVALAAGHRPCCECRRADYTAYLAAAGHRGRVTEFDTRLHAARAIPRTFGQRRHEADCADLPDGTFVLTEQGPALIWQDAMHPFLPSGYADPVTKPAGRVCVLTPNPTLTALREGYRPAVVLG</sequence>
<organism evidence="1 2">
    <name type="scientific">Shimia haliotis</name>
    <dbReference type="NCBI Taxonomy" id="1280847"/>
    <lineage>
        <taxon>Bacteria</taxon>
        <taxon>Pseudomonadati</taxon>
        <taxon>Pseudomonadota</taxon>
        <taxon>Alphaproteobacteria</taxon>
        <taxon>Rhodobacterales</taxon>
        <taxon>Roseobacteraceae</taxon>
    </lineage>
</organism>
<protein>
    <submittedName>
        <fullName evidence="1">Uncharacterized protein</fullName>
    </submittedName>
</protein>
<dbReference type="AlphaFoldDB" id="A0A1I4BCD6"/>
<dbReference type="RefSeq" id="WP_093320767.1">
    <property type="nucleotide sequence ID" value="NZ_FOSZ01000001.1"/>
</dbReference>
<reference evidence="2" key="1">
    <citation type="submission" date="2016-10" db="EMBL/GenBank/DDBJ databases">
        <authorList>
            <person name="Varghese N."/>
            <person name="Submissions S."/>
        </authorList>
    </citation>
    <scope>NUCLEOTIDE SEQUENCE [LARGE SCALE GENOMIC DNA]</scope>
    <source>
        <strain evidence="2">DSM 28453</strain>
    </source>
</reference>
<evidence type="ECO:0000313" key="2">
    <source>
        <dbReference type="Proteomes" id="UP000198851"/>
    </source>
</evidence>
<dbReference type="EMBL" id="FOSZ01000001">
    <property type="protein sequence ID" value="SFK65709.1"/>
    <property type="molecule type" value="Genomic_DNA"/>
</dbReference>
<name>A0A1I4BCD6_9RHOB</name>
<gene>
    <name evidence="1" type="ORF">SAMN04488036_101915</name>
</gene>
<dbReference type="STRING" id="1280847.SAMN04488036_101915"/>
<evidence type="ECO:0000313" key="1">
    <source>
        <dbReference type="EMBL" id="SFK65709.1"/>
    </source>
</evidence>
<proteinExistence type="predicted"/>
<accession>A0A1I4BCD6</accession>
<dbReference type="Proteomes" id="UP000198851">
    <property type="component" value="Unassembled WGS sequence"/>
</dbReference>
<keyword evidence="2" id="KW-1185">Reference proteome</keyword>